<dbReference type="RefSeq" id="WP_160741308.1">
    <property type="nucleotide sequence ID" value="NZ_CP048108.1"/>
</dbReference>
<dbReference type="Proteomes" id="UP000464389">
    <property type="component" value="Chromosome"/>
</dbReference>
<dbReference type="EMBL" id="CP048108">
    <property type="protein sequence ID" value="QHS48731.1"/>
    <property type="molecule type" value="Genomic_DNA"/>
</dbReference>
<reference evidence="1 2" key="1">
    <citation type="submission" date="2020-01" db="EMBL/GenBank/DDBJ databases">
        <title>Bactrocera dorsalis gut bacteria genome.</title>
        <authorList>
            <person name="Zhang H."/>
            <person name="Cai Z."/>
        </authorList>
    </citation>
    <scope>NUCLEOTIDE SEQUENCE [LARGE SCALE GENOMIC DNA]</scope>
    <source>
        <strain evidence="1 2">BD177</strain>
    </source>
</reference>
<evidence type="ECO:0000313" key="1">
    <source>
        <dbReference type="EMBL" id="QHS48731.1"/>
    </source>
</evidence>
<gene>
    <name evidence="1" type="ORF">GW952_25480</name>
</gene>
<name>A0A6P1V0N8_9ENTR</name>
<organism evidence="1 2">
    <name type="scientific">Klebsiella michiganensis</name>
    <dbReference type="NCBI Taxonomy" id="1134687"/>
    <lineage>
        <taxon>Bacteria</taxon>
        <taxon>Pseudomonadati</taxon>
        <taxon>Pseudomonadota</taxon>
        <taxon>Gammaproteobacteria</taxon>
        <taxon>Enterobacterales</taxon>
        <taxon>Enterobacteriaceae</taxon>
        <taxon>Klebsiella/Raoultella group</taxon>
        <taxon>Klebsiella</taxon>
    </lineage>
</organism>
<sequence>MPVRWVHPTALVLSYFFTAFLAADFALSQAAWFFAQASLAAFASFCTSGFAADFAWEHWVGLFWQADLTFDTT</sequence>
<proteinExistence type="predicted"/>
<evidence type="ECO:0000313" key="2">
    <source>
        <dbReference type="Proteomes" id="UP000464389"/>
    </source>
</evidence>
<dbReference type="AlphaFoldDB" id="A0A6P1V0N8"/>
<accession>A0A6P1V0N8</accession>
<protein>
    <submittedName>
        <fullName evidence="1">Uncharacterized protein</fullName>
    </submittedName>
</protein>